<reference evidence="2 3" key="1">
    <citation type="submission" date="2023-03" db="EMBL/GenBank/DDBJ databases">
        <title>Bacillus Genome Sequencing.</title>
        <authorList>
            <person name="Dunlap C."/>
        </authorList>
    </citation>
    <scope>NUCLEOTIDE SEQUENCE [LARGE SCALE GENOMIC DNA]</scope>
    <source>
        <strain evidence="2 3">NRS-52</strain>
    </source>
</reference>
<evidence type="ECO:0008006" key="4">
    <source>
        <dbReference type="Google" id="ProtNLM"/>
    </source>
</evidence>
<evidence type="ECO:0000313" key="3">
    <source>
        <dbReference type="Proteomes" id="UP001343257"/>
    </source>
</evidence>
<dbReference type="Proteomes" id="UP001343257">
    <property type="component" value="Unassembled WGS sequence"/>
</dbReference>
<protein>
    <recommendedName>
        <fullName evidence="4">YfhD family protein</fullName>
    </recommendedName>
</protein>
<keyword evidence="3" id="KW-1185">Reference proteome</keyword>
<evidence type="ECO:0000256" key="1">
    <source>
        <dbReference type="SAM" id="MobiDB-lite"/>
    </source>
</evidence>
<feature type="compositionally biased region" description="Basic and acidic residues" evidence="1">
    <location>
        <begin position="1"/>
        <end position="14"/>
    </location>
</feature>
<gene>
    <name evidence="2" type="ORF">P9847_23645</name>
</gene>
<dbReference type="RefSeq" id="WP_328281568.1">
    <property type="nucleotide sequence ID" value="NZ_JARTLD010000065.1"/>
</dbReference>
<evidence type="ECO:0000313" key="2">
    <source>
        <dbReference type="EMBL" id="MED5020267.1"/>
    </source>
</evidence>
<comment type="caution">
    <text evidence="2">The sequence shown here is derived from an EMBL/GenBank/DDBJ whole genome shotgun (WGS) entry which is preliminary data.</text>
</comment>
<dbReference type="EMBL" id="JARTLD010000065">
    <property type="protein sequence ID" value="MED5020267.1"/>
    <property type="molecule type" value="Genomic_DNA"/>
</dbReference>
<name>A0ABU6PZG9_9BACL</name>
<feature type="compositionally biased region" description="Basic and acidic residues" evidence="1">
    <location>
        <begin position="42"/>
        <end position="52"/>
    </location>
</feature>
<sequence length="52" mass="6094">MEKHDPHEHEERFPGVDPIPEPDKENPSSTTMIEEVLEEASDEARKRKDHNE</sequence>
<feature type="region of interest" description="Disordered" evidence="1">
    <location>
        <begin position="1"/>
        <end position="52"/>
    </location>
</feature>
<organism evidence="2 3">
    <name type="scientific">Paenibacillus chibensis</name>
    <dbReference type="NCBI Taxonomy" id="59846"/>
    <lineage>
        <taxon>Bacteria</taxon>
        <taxon>Bacillati</taxon>
        <taxon>Bacillota</taxon>
        <taxon>Bacilli</taxon>
        <taxon>Bacillales</taxon>
        <taxon>Paenibacillaceae</taxon>
        <taxon>Paenibacillus</taxon>
    </lineage>
</organism>
<accession>A0ABU6PZG9</accession>
<proteinExistence type="predicted"/>